<feature type="domain" description="HTH luxR-type" evidence="4">
    <location>
        <begin position="820"/>
        <end position="885"/>
    </location>
</feature>
<evidence type="ECO:0000259" key="4">
    <source>
        <dbReference type="PROSITE" id="PS50043"/>
    </source>
</evidence>
<dbReference type="Gene3D" id="3.40.50.300">
    <property type="entry name" value="P-loop containing nucleotide triphosphate hydrolases"/>
    <property type="match status" value="1"/>
</dbReference>
<dbReference type="AlphaFoldDB" id="A0A1H3FUX1"/>
<dbReference type="PRINTS" id="PR00038">
    <property type="entry name" value="HTHLUXR"/>
</dbReference>
<dbReference type="Pfam" id="PF13191">
    <property type="entry name" value="AAA_16"/>
    <property type="match status" value="1"/>
</dbReference>
<dbReference type="InterPro" id="IPR016032">
    <property type="entry name" value="Sig_transdc_resp-reg_C-effctor"/>
</dbReference>
<dbReference type="InterPro" id="IPR027417">
    <property type="entry name" value="P-loop_NTPase"/>
</dbReference>
<keyword evidence="2" id="KW-0238">DNA-binding</keyword>
<dbReference type="Proteomes" id="UP000242415">
    <property type="component" value="Unassembled WGS sequence"/>
</dbReference>
<name>A0A1H3FUX1_9ACTN</name>
<organism evidence="5 6">
    <name type="scientific">Micromonospora pattaloongensis</name>
    <dbReference type="NCBI Taxonomy" id="405436"/>
    <lineage>
        <taxon>Bacteria</taxon>
        <taxon>Bacillati</taxon>
        <taxon>Actinomycetota</taxon>
        <taxon>Actinomycetes</taxon>
        <taxon>Micromonosporales</taxon>
        <taxon>Micromonosporaceae</taxon>
        <taxon>Micromonospora</taxon>
    </lineage>
</organism>
<dbReference type="SUPFAM" id="SSF52540">
    <property type="entry name" value="P-loop containing nucleoside triphosphate hydrolases"/>
    <property type="match status" value="1"/>
</dbReference>
<dbReference type="SUPFAM" id="SSF46894">
    <property type="entry name" value="C-terminal effector domain of the bipartite response regulators"/>
    <property type="match status" value="1"/>
</dbReference>
<keyword evidence="6" id="KW-1185">Reference proteome</keyword>
<sequence length="893" mass="94463">MGPALTTFDRYAPAMGPWSFVGRTDELGRLVSAATSGTGRGLIVSGTAGVGKTRLLREAVTALPTDRFAVYTASATIATAGLPFGGLAQILPATQPAGLSPTAVLGWAVEALHEQAGGRPIVLAVDDAHLLDPTSAALVYLVARAEHATVLGTFRSGERLPVPIRGLWTDDLVDHVELTPLGLTETTALLTEMLGGPVDSATAVRLWRLSAGHPLLLRELVAAAHAGDELTRAYGVWRWTGRLELAPSLMELVDVRIGQLSPEIRTVVELVALGEPIGLHLVIRATDEAHVEAAEERGLIRVLDDDRRHNVVPTHPLYGEVVRRRCPVTRSRRLYAQLATLVEQTGAKRWDDALRVALWRLESDTAHDPRPLLTAGARALARLDLEVAVRLARGARTAGGGFEAADLLATALMLRGQPDAALSALDAARADATSDEQHARLAATRALIEHGALDRPGAADRLAADARTLPDAARALPYAVEAVIRLHRLQSAEALRLARRVLDEPAASPPARALARCTVAHLQAARGELRRSAESIAAVDADAPLWHAQMPYLRLTAELVRGTGLLLAGDLAGLDAITGTEFAERADAGEFRSGAGYLSVLRGQAARLRGQTAEALRRSRQACATLRPGHPLAALAHAERAHAAALRGEAAEADAAMAEADATRSPDAADVLYPLREQARCWVAVTAGDPTGGVRVLRELLDRLRRDGFAGHEVVALHDLVRLGRADLAVGRAAELAAVVDGPLPGLVFRQARAAHAGSATDLLAVADDFAGLGLTLFAAEAAAMAVTRLRAERSPAAVEANARLGDLLERCDAVLSPALRTGQPALTGRERQIARLAANGTASRDIAEQLFISTRTVENHLQRVYSKLGVTGRGELAPALRALPDLDVPAGR</sequence>
<dbReference type="InterPro" id="IPR000792">
    <property type="entry name" value="Tscrpt_reg_LuxR_C"/>
</dbReference>
<dbReference type="PANTHER" id="PTHR44688:SF16">
    <property type="entry name" value="DNA-BINDING TRANSCRIPTIONAL ACTIVATOR DEVR_DOSR"/>
    <property type="match status" value="1"/>
</dbReference>
<dbReference type="EMBL" id="FNPH01000001">
    <property type="protein sequence ID" value="SDX93929.1"/>
    <property type="molecule type" value="Genomic_DNA"/>
</dbReference>
<dbReference type="GO" id="GO:0006355">
    <property type="term" value="P:regulation of DNA-templated transcription"/>
    <property type="evidence" value="ECO:0007669"/>
    <property type="project" value="InterPro"/>
</dbReference>
<dbReference type="SMART" id="SM00421">
    <property type="entry name" value="HTH_LUXR"/>
    <property type="match status" value="1"/>
</dbReference>
<evidence type="ECO:0000313" key="6">
    <source>
        <dbReference type="Proteomes" id="UP000242415"/>
    </source>
</evidence>
<evidence type="ECO:0000256" key="1">
    <source>
        <dbReference type="ARBA" id="ARBA00023015"/>
    </source>
</evidence>
<evidence type="ECO:0000313" key="5">
    <source>
        <dbReference type="EMBL" id="SDX93929.1"/>
    </source>
</evidence>
<protein>
    <submittedName>
        <fullName evidence="5">ATP-, maltotriose-and DNA-dependent transcriptional regulator MalT</fullName>
    </submittedName>
</protein>
<dbReference type="Gene3D" id="1.10.10.10">
    <property type="entry name" value="Winged helix-like DNA-binding domain superfamily/Winged helix DNA-binding domain"/>
    <property type="match status" value="1"/>
</dbReference>
<keyword evidence="1" id="KW-0805">Transcription regulation</keyword>
<dbReference type="CDD" id="cd06170">
    <property type="entry name" value="LuxR_C_like"/>
    <property type="match status" value="1"/>
</dbReference>
<dbReference type="InterPro" id="IPR036388">
    <property type="entry name" value="WH-like_DNA-bd_sf"/>
</dbReference>
<accession>A0A1H3FUX1</accession>
<reference evidence="6" key="1">
    <citation type="submission" date="2016-10" db="EMBL/GenBank/DDBJ databases">
        <authorList>
            <person name="Varghese N."/>
            <person name="Submissions S."/>
        </authorList>
    </citation>
    <scope>NUCLEOTIDE SEQUENCE [LARGE SCALE GENOMIC DNA]</scope>
    <source>
        <strain evidence="6">DSM 45245</strain>
    </source>
</reference>
<proteinExistence type="predicted"/>
<dbReference type="PANTHER" id="PTHR44688">
    <property type="entry name" value="DNA-BINDING TRANSCRIPTIONAL ACTIVATOR DEVR_DOSR"/>
    <property type="match status" value="1"/>
</dbReference>
<dbReference type="InterPro" id="IPR041664">
    <property type="entry name" value="AAA_16"/>
</dbReference>
<dbReference type="Pfam" id="PF00196">
    <property type="entry name" value="GerE"/>
    <property type="match status" value="1"/>
</dbReference>
<gene>
    <name evidence="5" type="ORF">SAMN05444365_101145</name>
</gene>
<dbReference type="PROSITE" id="PS00622">
    <property type="entry name" value="HTH_LUXR_1"/>
    <property type="match status" value="1"/>
</dbReference>
<dbReference type="STRING" id="405436.SAMN05444365_101145"/>
<evidence type="ECO:0000256" key="3">
    <source>
        <dbReference type="ARBA" id="ARBA00023163"/>
    </source>
</evidence>
<dbReference type="GO" id="GO:0003677">
    <property type="term" value="F:DNA binding"/>
    <property type="evidence" value="ECO:0007669"/>
    <property type="project" value="UniProtKB-KW"/>
</dbReference>
<evidence type="ECO:0000256" key="2">
    <source>
        <dbReference type="ARBA" id="ARBA00023125"/>
    </source>
</evidence>
<dbReference type="PROSITE" id="PS50043">
    <property type="entry name" value="HTH_LUXR_2"/>
    <property type="match status" value="1"/>
</dbReference>
<keyword evidence="3" id="KW-0804">Transcription</keyword>